<dbReference type="EMBL" id="AFHQ01000063">
    <property type="protein sequence ID" value="EGK56697.1"/>
    <property type="molecule type" value="Genomic_DNA"/>
</dbReference>
<dbReference type="Gene3D" id="1.20.1090.10">
    <property type="entry name" value="Dehydroquinate synthase-like - alpha domain"/>
    <property type="match status" value="1"/>
</dbReference>
<dbReference type="AlphaFoldDB" id="F5RQS6"/>
<keyword evidence="8" id="KW-0594">Phospholipid biosynthesis</keyword>
<dbReference type="PANTHER" id="PTHR43616:SF5">
    <property type="entry name" value="GLYCEROL DEHYDROGENASE 1"/>
    <property type="match status" value="1"/>
</dbReference>
<evidence type="ECO:0000256" key="3">
    <source>
        <dbReference type="ARBA" id="ARBA00022723"/>
    </source>
</evidence>
<dbReference type="SUPFAM" id="SSF56796">
    <property type="entry name" value="Dehydroquinate synthase-like"/>
    <property type="match status" value="1"/>
</dbReference>
<keyword evidence="7" id="KW-0443">Lipid metabolism</keyword>
<dbReference type="CDD" id="cd08175">
    <property type="entry name" value="G1PDH"/>
    <property type="match status" value="1"/>
</dbReference>
<evidence type="ECO:0000256" key="5">
    <source>
        <dbReference type="ARBA" id="ARBA00023002"/>
    </source>
</evidence>
<evidence type="ECO:0000256" key="8">
    <source>
        <dbReference type="ARBA" id="ARBA00023209"/>
    </source>
</evidence>
<organism evidence="10 11">
    <name type="scientific">Centipeda periodontii DSM 2778</name>
    <dbReference type="NCBI Taxonomy" id="888060"/>
    <lineage>
        <taxon>Bacteria</taxon>
        <taxon>Bacillati</taxon>
        <taxon>Bacillota</taxon>
        <taxon>Negativicutes</taxon>
        <taxon>Selenomonadales</taxon>
        <taxon>Selenomonadaceae</taxon>
        <taxon>Centipeda</taxon>
    </lineage>
</organism>
<comment type="caution">
    <text evidence="10">The sequence shown here is derived from an EMBL/GenBank/DDBJ whole genome shotgun (WGS) entry which is preliminary data.</text>
</comment>
<keyword evidence="1" id="KW-0963">Cytoplasm</keyword>
<sequence length="449" mass="49413">MTHTRENIADLSINELLGREIACSCGHAHSIPMKRVLIGSGVTTDIPRTLRECGYKKALILSDRITWDIAAKDVAEYLERDGFPYETLVLEGRVVPDEARIGEIIIHAPRDADIIIAVGTGVMCDIGKMISYKMDIDTAAVVTAPSVDGFASKHAALVIGRLKVSFTTHCPTIIVGDVDVLKNAPMSMIIAGWCDIMGKFSCLSDWKISHIVNDEYYCETLADMVYRSVRICRDNLEALKLREPHAVQSVMEALVLAGIAMSFIGNSRPASGSEHHLSHCWELRTAKEGKELAPHGIQIGVGEALISMLYGWLKTETVDFATARAIPFDERAWEAGVHDYFGSDADDILKEIRGDHRYDADVRARRLAALEKNWPAVLEIVRAMPAHEEIVAMLKSAGTATAPADIHLTDKEAADSIRHAKEVRNKYTVLGVLDDLGLLETYAARIEAK</sequence>
<evidence type="ECO:0000256" key="1">
    <source>
        <dbReference type="ARBA" id="ARBA00022490"/>
    </source>
</evidence>
<keyword evidence="9" id="KW-1208">Phospholipid metabolism</keyword>
<proteinExistence type="predicted"/>
<dbReference type="STRING" id="888060.HMPREF9081_2598"/>
<evidence type="ECO:0000256" key="4">
    <source>
        <dbReference type="ARBA" id="ARBA00022857"/>
    </source>
</evidence>
<evidence type="ECO:0000256" key="6">
    <source>
        <dbReference type="ARBA" id="ARBA00023027"/>
    </source>
</evidence>
<dbReference type="Pfam" id="PF13685">
    <property type="entry name" value="Fe-ADH_2"/>
    <property type="match status" value="1"/>
</dbReference>
<dbReference type="eggNOG" id="COG0371">
    <property type="taxonomic scope" value="Bacteria"/>
</dbReference>
<dbReference type="GO" id="GO:0046872">
    <property type="term" value="F:metal ion binding"/>
    <property type="evidence" value="ECO:0007669"/>
    <property type="project" value="UniProtKB-KW"/>
</dbReference>
<evidence type="ECO:0000256" key="2">
    <source>
        <dbReference type="ARBA" id="ARBA00022516"/>
    </source>
</evidence>
<evidence type="ECO:0000256" key="9">
    <source>
        <dbReference type="ARBA" id="ARBA00023264"/>
    </source>
</evidence>
<dbReference type="EC" id="1.1.1.261" evidence="10"/>
<dbReference type="InterPro" id="IPR032837">
    <property type="entry name" value="G1PDH"/>
</dbReference>
<dbReference type="GO" id="GO:0050492">
    <property type="term" value="F:glycerol-1-phosphate dehydrogenase [NAD(P)+] activity"/>
    <property type="evidence" value="ECO:0007669"/>
    <property type="project" value="UniProtKB-EC"/>
</dbReference>
<dbReference type="RefSeq" id="WP_006307774.1">
    <property type="nucleotide sequence ID" value="NZ_GL892076.1"/>
</dbReference>
<evidence type="ECO:0000313" key="10">
    <source>
        <dbReference type="EMBL" id="EGK56697.1"/>
    </source>
</evidence>
<protein>
    <submittedName>
        <fullName evidence="10">Glycerol-1-phosphate dehydrogenase (NAD(P)(+))</fullName>
        <ecNumber evidence="10">1.1.1.261</ecNumber>
    </submittedName>
</protein>
<keyword evidence="3" id="KW-0479">Metal-binding</keyword>
<keyword evidence="11" id="KW-1185">Reference proteome</keyword>
<name>F5RQS6_9FIRM</name>
<evidence type="ECO:0000313" key="11">
    <source>
        <dbReference type="Proteomes" id="UP000004067"/>
    </source>
</evidence>
<dbReference type="InterPro" id="IPR016205">
    <property type="entry name" value="Glycerol_DH"/>
</dbReference>
<dbReference type="Gene3D" id="3.40.50.1970">
    <property type="match status" value="1"/>
</dbReference>
<dbReference type="OrthoDB" id="9763580at2"/>
<evidence type="ECO:0000256" key="7">
    <source>
        <dbReference type="ARBA" id="ARBA00023098"/>
    </source>
</evidence>
<dbReference type="PANTHER" id="PTHR43616">
    <property type="entry name" value="GLYCEROL DEHYDROGENASE"/>
    <property type="match status" value="1"/>
</dbReference>
<keyword evidence="6" id="KW-0520">NAD</keyword>
<accession>F5RQS6</accession>
<dbReference type="HOGENOM" id="CLU_038362_1_0_9"/>
<dbReference type="GO" id="GO:0008654">
    <property type="term" value="P:phospholipid biosynthetic process"/>
    <property type="evidence" value="ECO:0007669"/>
    <property type="project" value="UniProtKB-KW"/>
</dbReference>
<dbReference type="Proteomes" id="UP000004067">
    <property type="component" value="Unassembled WGS sequence"/>
</dbReference>
<keyword evidence="5 10" id="KW-0560">Oxidoreductase</keyword>
<reference evidence="10 11" key="1">
    <citation type="submission" date="2011-04" db="EMBL/GenBank/DDBJ databases">
        <authorList>
            <person name="Muzny D."/>
            <person name="Qin X."/>
            <person name="Deng J."/>
            <person name="Jiang H."/>
            <person name="Liu Y."/>
            <person name="Qu J."/>
            <person name="Song X.-Z."/>
            <person name="Zhang L."/>
            <person name="Thornton R."/>
            <person name="Coyle M."/>
            <person name="Francisco L."/>
            <person name="Jackson L."/>
            <person name="Javaid M."/>
            <person name="Korchina V."/>
            <person name="Kovar C."/>
            <person name="Mata R."/>
            <person name="Mathew T."/>
            <person name="Ngo R."/>
            <person name="Nguyen L."/>
            <person name="Nguyen N."/>
            <person name="Okwuonu G."/>
            <person name="Ongeri F."/>
            <person name="Pham C."/>
            <person name="Simmons D."/>
            <person name="Wilczek-Boney K."/>
            <person name="Hale W."/>
            <person name="Jakkamsetti A."/>
            <person name="Pham P."/>
            <person name="Ruth R."/>
            <person name="San Lucas F."/>
            <person name="Warren J."/>
            <person name="Zhang J."/>
            <person name="Zhao Z."/>
            <person name="Zhou C."/>
            <person name="Zhu D."/>
            <person name="Lee S."/>
            <person name="Bess C."/>
            <person name="Blankenburg K."/>
            <person name="Forbes L."/>
            <person name="Fu Q."/>
            <person name="Gubbala S."/>
            <person name="Hirani K."/>
            <person name="Jayaseelan J.C."/>
            <person name="Lara F."/>
            <person name="Munidasa M."/>
            <person name="Palculict T."/>
            <person name="Patil S."/>
            <person name="Pu L.-L."/>
            <person name="Saada N."/>
            <person name="Tang L."/>
            <person name="Weissenberger G."/>
            <person name="Zhu Y."/>
            <person name="Hemphill L."/>
            <person name="Shang Y."/>
            <person name="Youmans B."/>
            <person name="Ayvaz T."/>
            <person name="Ross M."/>
            <person name="Santibanez J."/>
            <person name="Aqrawi P."/>
            <person name="Gross S."/>
            <person name="Joshi V."/>
            <person name="Fowler G."/>
            <person name="Nazareth L."/>
            <person name="Reid J."/>
            <person name="Worley K."/>
            <person name="Petrosino J."/>
            <person name="Highlander S."/>
            <person name="Gibbs R."/>
        </authorList>
    </citation>
    <scope>NUCLEOTIDE SEQUENCE [LARGE SCALE GENOMIC DNA]</scope>
    <source>
        <strain evidence="10 11">DSM 2778</strain>
    </source>
</reference>
<keyword evidence="2" id="KW-0444">Lipid biosynthesis</keyword>
<keyword evidence="4" id="KW-0521">NADP</keyword>
<gene>
    <name evidence="10" type="primary">egsA</name>
    <name evidence="10" type="ORF">HMPREF9081_2598</name>
</gene>